<comment type="caution">
    <text evidence="1">The sequence shown here is derived from an EMBL/GenBank/DDBJ whole genome shotgun (WGS) entry which is preliminary data.</text>
</comment>
<keyword evidence="2" id="KW-1185">Reference proteome</keyword>
<gene>
    <name evidence="1" type="ORF">GARC_4404</name>
</gene>
<evidence type="ECO:0000313" key="1">
    <source>
        <dbReference type="EMBL" id="GAC21346.1"/>
    </source>
</evidence>
<protein>
    <submittedName>
        <fullName evidence="1">Uncharacterized protein</fullName>
    </submittedName>
</protein>
<dbReference type="AlphaFoldDB" id="K6YBP6"/>
<accession>K6YBP6</accession>
<organism evidence="1 2">
    <name type="scientific">Paraglaciecola arctica BSs20135</name>
    <dbReference type="NCBI Taxonomy" id="493475"/>
    <lineage>
        <taxon>Bacteria</taxon>
        <taxon>Pseudomonadati</taxon>
        <taxon>Pseudomonadota</taxon>
        <taxon>Gammaproteobacteria</taxon>
        <taxon>Alteromonadales</taxon>
        <taxon>Alteromonadaceae</taxon>
        <taxon>Paraglaciecola</taxon>
    </lineage>
</organism>
<dbReference type="EMBL" id="BAEO01000062">
    <property type="protein sequence ID" value="GAC21346.1"/>
    <property type="molecule type" value="Genomic_DNA"/>
</dbReference>
<reference evidence="1 2" key="1">
    <citation type="journal article" date="2017" name="Antonie Van Leeuwenhoek">
        <title>Rhizobium rhizosphaerae sp. nov., a novel species isolated from rice rhizosphere.</title>
        <authorList>
            <person name="Zhao J.J."/>
            <person name="Zhang J."/>
            <person name="Zhang R.J."/>
            <person name="Zhang C.W."/>
            <person name="Yin H.Q."/>
            <person name="Zhang X.X."/>
        </authorList>
    </citation>
    <scope>NUCLEOTIDE SEQUENCE [LARGE SCALE GENOMIC DNA]</scope>
    <source>
        <strain evidence="1 2">BSs20135</strain>
    </source>
</reference>
<proteinExistence type="predicted"/>
<name>K6YBP6_9ALTE</name>
<sequence>MIFTLFQLTLSLFILKITMLKTQAQQSLLIKQFNRKGNLF</sequence>
<dbReference type="Proteomes" id="UP000006327">
    <property type="component" value="Unassembled WGS sequence"/>
</dbReference>
<evidence type="ECO:0000313" key="2">
    <source>
        <dbReference type="Proteomes" id="UP000006327"/>
    </source>
</evidence>